<evidence type="ECO:0000313" key="2">
    <source>
        <dbReference type="Proteomes" id="UP000199382"/>
    </source>
</evidence>
<reference evidence="1 2" key="1">
    <citation type="submission" date="2016-10" db="EMBL/GenBank/DDBJ databases">
        <authorList>
            <person name="de Groot N.N."/>
        </authorList>
    </citation>
    <scope>NUCLEOTIDE SEQUENCE [LARGE SCALE GENOMIC DNA]</scope>
    <source>
        <strain evidence="1 2">DSM 25294</strain>
    </source>
</reference>
<proteinExistence type="predicted"/>
<dbReference type="AlphaFoldDB" id="A0A1G9PW39"/>
<dbReference type="Proteomes" id="UP000199382">
    <property type="component" value="Unassembled WGS sequence"/>
</dbReference>
<sequence length="220" mass="24389">MSLLSSGFEHRQRSRGAPFERFQMFRTTRMNIAGIVGAEKRSKMSCAILPALLRNQARPARSRIAHDVRKIRLKVPPISPVKTGAGNTDKDIHLPAVKACVTWVSTNFQAMFAVACKKASRGPAAAGPVWTRSAYFLQSLGRGGRGIFFTSLTDHTHAVGDISATVSVIAITHGAQKPMNRAFREALDVRCVPWSGIGWRSRRVSRQRFFQFKLSARPTR</sequence>
<dbReference type="EMBL" id="FNEK01000150">
    <property type="protein sequence ID" value="SDM02974.1"/>
    <property type="molecule type" value="Genomic_DNA"/>
</dbReference>
<name>A0A1G9PW39_9RHOB</name>
<accession>A0A1G9PW39</accession>
<evidence type="ECO:0000313" key="1">
    <source>
        <dbReference type="EMBL" id="SDM02974.1"/>
    </source>
</evidence>
<protein>
    <submittedName>
        <fullName evidence="1">Uncharacterized protein</fullName>
    </submittedName>
</protein>
<gene>
    <name evidence="1" type="ORF">SAMN04488026_11501</name>
</gene>
<organism evidence="1 2">
    <name type="scientific">Aliiruegeria lutimaris</name>
    <dbReference type="NCBI Taxonomy" id="571298"/>
    <lineage>
        <taxon>Bacteria</taxon>
        <taxon>Pseudomonadati</taxon>
        <taxon>Pseudomonadota</taxon>
        <taxon>Alphaproteobacteria</taxon>
        <taxon>Rhodobacterales</taxon>
        <taxon>Roseobacteraceae</taxon>
        <taxon>Aliiruegeria</taxon>
    </lineage>
</organism>
<keyword evidence="2" id="KW-1185">Reference proteome</keyword>